<dbReference type="PANTHER" id="PTHR12271">
    <property type="entry name" value="POLY A POLYMERASE CID PAP -RELATED"/>
    <property type="match status" value="1"/>
</dbReference>
<dbReference type="EMBL" id="KB203827">
    <property type="protein sequence ID" value="ESO82956.1"/>
    <property type="molecule type" value="Genomic_DNA"/>
</dbReference>
<organism evidence="4 5">
    <name type="scientific">Lottia gigantea</name>
    <name type="common">Giant owl limpet</name>
    <dbReference type="NCBI Taxonomy" id="225164"/>
    <lineage>
        <taxon>Eukaryota</taxon>
        <taxon>Metazoa</taxon>
        <taxon>Spiralia</taxon>
        <taxon>Lophotrochozoa</taxon>
        <taxon>Mollusca</taxon>
        <taxon>Gastropoda</taxon>
        <taxon>Patellogastropoda</taxon>
        <taxon>Lottioidea</taxon>
        <taxon>Lottiidae</taxon>
        <taxon>Lottia</taxon>
    </lineage>
</organism>
<dbReference type="CTD" id="20250285"/>
<dbReference type="GO" id="GO:0046872">
    <property type="term" value="F:metal ion binding"/>
    <property type="evidence" value="ECO:0007669"/>
    <property type="project" value="UniProtKB-KW"/>
</dbReference>
<keyword evidence="2" id="KW-0732">Signal</keyword>
<dbReference type="Gene3D" id="1.10.1410.10">
    <property type="match status" value="1"/>
</dbReference>
<dbReference type="HOGENOM" id="CLU_018757_3_1_1"/>
<feature type="signal peptide" evidence="2">
    <location>
        <begin position="1"/>
        <end position="21"/>
    </location>
</feature>
<feature type="domain" description="Poly(A) RNA polymerase mitochondrial-like central palm" evidence="3">
    <location>
        <begin position="206"/>
        <end position="353"/>
    </location>
</feature>
<dbReference type="Pfam" id="PF22600">
    <property type="entry name" value="MTPAP-like_central"/>
    <property type="match status" value="1"/>
</dbReference>
<dbReference type="GeneID" id="20250285"/>
<dbReference type="OMA" id="GKHATKM"/>
<evidence type="ECO:0000259" key="3">
    <source>
        <dbReference type="Pfam" id="PF22600"/>
    </source>
</evidence>
<dbReference type="GO" id="GO:0031123">
    <property type="term" value="P:RNA 3'-end processing"/>
    <property type="evidence" value="ECO:0007669"/>
    <property type="project" value="TreeGrafter"/>
</dbReference>
<proteinExistence type="predicted"/>
<dbReference type="RefSeq" id="XP_009066324.1">
    <property type="nucleotide sequence ID" value="XM_009068076.1"/>
</dbReference>
<dbReference type="PANTHER" id="PTHR12271:SF133">
    <property type="entry name" value="POLY(A) RNA POLYMERASE, MITOCHONDRIAL"/>
    <property type="match status" value="1"/>
</dbReference>
<dbReference type="InterPro" id="IPR043519">
    <property type="entry name" value="NT_sf"/>
</dbReference>
<dbReference type="STRING" id="225164.V3ZQ11"/>
<feature type="region of interest" description="Disordered" evidence="1">
    <location>
        <begin position="29"/>
        <end position="50"/>
    </location>
</feature>
<dbReference type="AlphaFoldDB" id="V3ZQ11"/>
<dbReference type="OrthoDB" id="434989at2759"/>
<dbReference type="Proteomes" id="UP000030746">
    <property type="component" value="Unassembled WGS sequence"/>
</dbReference>
<name>V3ZQ11_LOTGI</name>
<evidence type="ECO:0000256" key="1">
    <source>
        <dbReference type="SAM" id="MobiDB-lite"/>
    </source>
</evidence>
<dbReference type="SUPFAM" id="SSF81631">
    <property type="entry name" value="PAP/OAS1 substrate-binding domain"/>
    <property type="match status" value="1"/>
</dbReference>
<dbReference type="Gene3D" id="3.30.460.10">
    <property type="entry name" value="Beta Polymerase, domain 2"/>
    <property type="match status" value="1"/>
</dbReference>
<feature type="chain" id="PRO_5004715372" description="Poly(A) RNA polymerase mitochondrial-like central palm domain-containing protein" evidence="2">
    <location>
        <begin position="22"/>
        <end position="554"/>
    </location>
</feature>
<reference evidence="4 5" key="1">
    <citation type="journal article" date="2013" name="Nature">
        <title>Insights into bilaterian evolution from three spiralian genomes.</title>
        <authorList>
            <person name="Simakov O."/>
            <person name="Marletaz F."/>
            <person name="Cho S.J."/>
            <person name="Edsinger-Gonzales E."/>
            <person name="Havlak P."/>
            <person name="Hellsten U."/>
            <person name="Kuo D.H."/>
            <person name="Larsson T."/>
            <person name="Lv J."/>
            <person name="Arendt D."/>
            <person name="Savage R."/>
            <person name="Osoegawa K."/>
            <person name="de Jong P."/>
            <person name="Grimwood J."/>
            <person name="Chapman J.A."/>
            <person name="Shapiro H."/>
            <person name="Aerts A."/>
            <person name="Otillar R.P."/>
            <person name="Terry A.Y."/>
            <person name="Boore J.L."/>
            <person name="Grigoriev I.V."/>
            <person name="Lindberg D.R."/>
            <person name="Seaver E.C."/>
            <person name="Weisblat D.A."/>
            <person name="Putnam N.H."/>
            <person name="Rokhsar D.S."/>
        </authorList>
    </citation>
    <scope>NUCLEOTIDE SEQUENCE [LARGE SCALE GENOMIC DNA]</scope>
</reference>
<evidence type="ECO:0000313" key="4">
    <source>
        <dbReference type="EMBL" id="ESO82956.1"/>
    </source>
</evidence>
<accession>V3ZQ11</accession>
<dbReference type="CDD" id="cd05402">
    <property type="entry name" value="NT_PAP_TUTase"/>
    <property type="match status" value="1"/>
</dbReference>
<dbReference type="SUPFAM" id="SSF81301">
    <property type="entry name" value="Nucleotidyltransferase"/>
    <property type="match status" value="1"/>
</dbReference>
<gene>
    <name evidence="4" type="ORF">LOTGIDRAFT_236893</name>
</gene>
<feature type="compositionally biased region" description="Polar residues" evidence="1">
    <location>
        <begin position="31"/>
        <end position="43"/>
    </location>
</feature>
<dbReference type="GO" id="GO:1990817">
    <property type="term" value="F:poly(A) RNA polymerase activity"/>
    <property type="evidence" value="ECO:0007669"/>
    <property type="project" value="TreeGrafter"/>
</dbReference>
<dbReference type="KEGG" id="lgi:LOTGIDRAFT_236893"/>
<keyword evidence="5" id="KW-1185">Reference proteome</keyword>
<dbReference type="InterPro" id="IPR054708">
    <property type="entry name" value="MTPAP-like_central"/>
</dbReference>
<sequence>MATSMRIILFCRANLLSLLRSRSNSSKRVKTYSNINSNSNTGAKNAKTKNERPISKVVLSDLMSESVQEKGSDEGPVSKVVLSNIMTNGVLKEELDHHDVIAERLKTARRTVLIKTDNIDHSVKKLNQFGSPENILNIKKENGLYHMVTFKDETHIQNLASSLENSNVFVQRFIIDTKAKKKKEQNQKEDQELCLTKQLELCENIDEQLHCLYKHTHLDETNSLLIFLYYSIIQDVFRTLSNGVLEPFGSCVNGFGMNSSDLDLNYIDLKKDSFERDLCPMFSHKPESVSINRLKSIKTSLRKMLPIINDGTVIAARIPIIRLSLKPVNFQIDIAFPGDRQGPIISEIFYTYSLLDNRIAILFAFIKRWAITNGLHRSNAGHWFSSFQLLALVIFYFQQRPNSSIPSIKTLLECNQRYTSTDKQRVSTPLYVIKSLTKNPSFESSLETLLKEFFEFYAVFDFRSMALSLLMGHTFQKTTITSPIQCEFPFEFHNIMKNVDSKHTALLQTQSKKALILLNKSKSTNELWGIGSCLSKDEQDKVDMKISIKQLFID</sequence>
<protein>
    <recommendedName>
        <fullName evidence="3">Poly(A) RNA polymerase mitochondrial-like central palm domain-containing protein</fullName>
    </recommendedName>
</protein>
<evidence type="ECO:0000256" key="2">
    <source>
        <dbReference type="SAM" id="SignalP"/>
    </source>
</evidence>
<evidence type="ECO:0000313" key="5">
    <source>
        <dbReference type="Proteomes" id="UP000030746"/>
    </source>
</evidence>